<evidence type="ECO:0000256" key="4">
    <source>
        <dbReference type="ARBA" id="ARBA00023002"/>
    </source>
</evidence>
<evidence type="ECO:0000313" key="7">
    <source>
        <dbReference type="Proteomes" id="UP001526147"/>
    </source>
</evidence>
<dbReference type="GO" id="GO:0051213">
    <property type="term" value="F:dioxygenase activity"/>
    <property type="evidence" value="ECO:0007669"/>
    <property type="project" value="UniProtKB-KW"/>
</dbReference>
<dbReference type="SUPFAM" id="SSF51182">
    <property type="entry name" value="RmlC-like cupins"/>
    <property type="match status" value="1"/>
</dbReference>
<dbReference type="Pfam" id="PF05995">
    <property type="entry name" value="CDO_I"/>
    <property type="match status" value="1"/>
</dbReference>
<dbReference type="Gene3D" id="2.60.120.10">
    <property type="entry name" value="Jelly Rolls"/>
    <property type="match status" value="1"/>
</dbReference>
<evidence type="ECO:0000256" key="1">
    <source>
        <dbReference type="ARBA" id="ARBA00006622"/>
    </source>
</evidence>
<keyword evidence="5" id="KW-0408">Iron</keyword>
<dbReference type="RefSeq" id="WP_264142623.1">
    <property type="nucleotide sequence ID" value="NZ_JAOYEY010000035.1"/>
</dbReference>
<dbReference type="InterPro" id="IPR010300">
    <property type="entry name" value="CDO_1"/>
</dbReference>
<keyword evidence="3 6" id="KW-0223">Dioxygenase</keyword>
<dbReference type="InterPro" id="IPR014710">
    <property type="entry name" value="RmlC-like_jellyroll"/>
</dbReference>
<dbReference type="Proteomes" id="UP001526147">
    <property type="component" value="Unassembled WGS sequence"/>
</dbReference>
<comment type="similarity">
    <text evidence="1">Belongs to the cysteine dioxygenase family.</text>
</comment>
<dbReference type="PANTHER" id="PTHR12918:SF1">
    <property type="entry name" value="CYSTEINE DIOXYGENASE TYPE 1"/>
    <property type="match status" value="1"/>
</dbReference>
<evidence type="ECO:0000256" key="5">
    <source>
        <dbReference type="ARBA" id="ARBA00023004"/>
    </source>
</evidence>
<evidence type="ECO:0000256" key="3">
    <source>
        <dbReference type="ARBA" id="ARBA00022964"/>
    </source>
</evidence>
<dbReference type="CDD" id="cd10548">
    <property type="entry name" value="cupin_CDO"/>
    <property type="match status" value="1"/>
</dbReference>
<dbReference type="PANTHER" id="PTHR12918">
    <property type="entry name" value="CYSTEINE DIOXYGENASE"/>
    <property type="match status" value="1"/>
</dbReference>
<comment type="caution">
    <text evidence="6">The sequence shown here is derived from an EMBL/GenBank/DDBJ whole genome shotgun (WGS) entry which is preliminary data.</text>
</comment>
<keyword evidence="4" id="KW-0560">Oxidoreductase</keyword>
<keyword evidence="2" id="KW-0479">Metal-binding</keyword>
<sequence>MHYQKRLEGILGELQNPSSEQLKEALLEANVQLKELLPELKTSKGKPYFRKLIYQNKHVELLVMNWSELECAPHDHGHSFGWIQVIDGTAQNTVYEVKGDTLPNELFTEFQEQGNVFFAPKNGVHKMSVSDEHKLVTLHLYSPPITGMKVYDLKKCAACIVSDDCGAWWPEETRQKVREIKLAKAAE</sequence>
<organism evidence="6 7">
    <name type="scientific">Metabacillus halosaccharovorans</name>
    <dbReference type="NCBI Taxonomy" id="930124"/>
    <lineage>
        <taxon>Bacteria</taxon>
        <taxon>Bacillati</taxon>
        <taxon>Bacillota</taxon>
        <taxon>Bacilli</taxon>
        <taxon>Bacillales</taxon>
        <taxon>Bacillaceae</taxon>
        <taxon>Metabacillus</taxon>
    </lineage>
</organism>
<dbReference type="InterPro" id="IPR011051">
    <property type="entry name" value="RmlC_Cupin_sf"/>
</dbReference>
<keyword evidence="7" id="KW-1185">Reference proteome</keyword>
<reference evidence="6 7" key="1">
    <citation type="submission" date="2022-10" db="EMBL/GenBank/DDBJ databases">
        <title>Draft genome assembly of moderately radiation resistant bacterium Metabacillus halosaccharovorans.</title>
        <authorList>
            <person name="Pal S."/>
            <person name="Gopinathan A."/>
        </authorList>
    </citation>
    <scope>NUCLEOTIDE SEQUENCE [LARGE SCALE GENOMIC DNA]</scope>
    <source>
        <strain evidence="6 7">VITHBRA001</strain>
    </source>
</reference>
<dbReference type="EMBL" id="JAOYEY010000035">
    <property type="protein sequence ID" value="MCV9885926.1"/>
    <property type="molecule type" value="Genomic_DNA"/>
</dbReference>
<protein>
    <submittedName>
        <fullName evidence="6">Cysteine dioxygenase family protein</fullName>
    </submittedName>
</protein>
<name>A0ABT3DFY8_9BACI</name>
<evidence type="ECO:0000256" key="2">
    <source>
        <dbReference type="ARBA" id="ARBA00022723"/>
    </source>
</evidence>
<proteinExistence type="inferred from homology"/>
<accession>A0ABT3DFY8</accession>
<evidence type="ECO:0000313" key="6">
    <source>
        <dbReference type="EMBL" id="MCV9885926.1"/>
    </source>
</evidence>
<gene>
    <name evidence="6" type="ORF">OIH86_09675</name>
</gene>